<name>A0A556V7Z7_BAGYA</name>
<dbReference type="Pfam" id="PF07707">
    <property type="entry name" value="BACK"/>
    <property type="match status" value="1"/>
</dbReference>
<dbReference type="SMART" id="SM00225">
    <property type="entry name" value="BTB"/>
    <property type="match status" value="2"/>
</dbReference>
<evidence type="ECO:0000256" key="1">
    <source>
        <dbReference type="ARBA" id="ARBA00022441"/>
    </source>
</evidence>
<dbReference type="InterPro" id="IPR011333">
    <property type="entry name" value="SKP1/BTB/POZ_sf"/>
</dbReference>
<reference evidence="5 6" key="1">
    <citation type="journal article" date="2019" name="Genome Biol. Evol.">
        <title>Whole-Genome Sequencing of the Giant Devil Catfish, Bagarius yarrelli.</title>
        <authorList>
            <person name="Jiang W."/>
            <person name="Lv Y."/>
            <person name="Cheng L."/>
            <person name="Yang K."/>
            <person name="Chao B."/>
            <person name="Wang X."/>
            <person name="Li Y."/>
            <person name="Pan X."/>
            <person name="You X."/>
            <person name="Zhang Y."/>
            <person name="Yang J."/>
            <person name="Li J."/>
            <person name="Zhang X."/>
            <person name="Liu S."/>
            <person name="Sun C."/>
            <person name="Yang J."/>
            <person name="Shi Q."/>
        </authorList>
    </citation>
    <scope>NUCLEOTIDE SEQUENCE [LARGE SCALE GENOMIC DNA]</scope>
    <source>
        <strain evidence="5">JWS20170419001</strain>
        <tissue evidence="5">Muscle</tissue>
    </source>
</reference>
<evidence type="ECO:0000313" key="5">
    <source>
        <dbReference type="EMBL" id="TSY83970.1"/>
    </source>
</evidence>
<dbReference type="InterPro" id="IPR011705">
    <property type="entry name" value="BACK"/>
</dbReference>
<dbReference type="InterPro" id="IPR015915">
    <property type="entry name" value="Kelch-typ_b-propeller"/>
</dbReference>
<dbReference type="Pfam" id="PF00651">
    <property type="entry name" value="BTB"/>
    <property type="match status" value="1"/>
</dbReference>
<dbReference type="EMBL" id="VCAZ01000150">
    <property type="protein sequence ID" value="TSY83970.1"/>
    <property type="molecule type" value="Genomic_DNA"/>
</dbReference>
<feature type="region of interest" description="Disordered" evidence="3">
    <location>
        <begin position="71"/>
        <end position="122"/>
    </location>
</feature>
<dbReference type="InterPro" id="IPR056737">
    <property type="entry name" value="Beta-prop_ATRN-MKLN-like"/>
</dbReference>
<dbReference type="InterPro" id="IPR006652">
    <property type="entry name" value="Kelch_1"/>
</dbReference>
<feature type="region of interest" description="Disordered" evidence="3">
    <location>
        <begin position="292"/>
        <end position="313"/>
    </location>
</feature>
<dbReference type="SUPFAM" id="SSF54695">
    <property type="entry name" value="POZ domain"/>
    <property type="match status" value="2"/>
</dbReference>
<dbReference type="AlphaFoldDB" id="A0A556V7Z7"/>
<dbReference type="Gene3D" id="3.30.710.10">
    <property type="entry name" value="Potassium Channel Kv1.1, Chain A"/>
    <property type="match status" value="2"/>
</dbReference>
<comment type="caution">
    <text evidence="5">The sequence shown here is derived from an EMBL/GenBank/DDBJ whole genome shotgun (WGS) entry which is preliminary data.</text>
</comment>
<dbReference type="OrthoDB" id="45365at2759"/>
<dbReference type="Proteomes" id="UP000319801">
    <property type="component" value="Unassembled WGS sequence"/>
</dbReference>
<dbReference type="Gene3D" id="1.25.40.420">
    <property type="match status" value="1"/>
</dbReference>
<dbReference type="Pfam" id="PF24981">
    <property type="entry name" value="Beta-prop_ATRN-LZTR1"/>
    <property type="match status" value="1"/>
</dbReference>
<dbReference type="InterPro" id="IPR000210">
    <property type="entry name" value="BTB/POZ_dom"/>
</dbReference>
<feature type="region of interest" description="Disordered" evidence="3">
    <location>
        <begin position="40"/>
        <end position="59"/>
    </location>
</feature>
<dbReference type="PANTHER" id="PTHR45632:SF14">
    <property type="entry name" value="KELCH-LIKE PROTEIN 33"/>
    <property type="match status" value="1"/>
</dbReference>
<dbReference type="SMART" id="SM00875">
    <property type="entry name" value="BACK"/>
    <property type="match status" value="1"/>
</dbReference>
<feature type="domain" description="BTB" evidence="4">
    <location>
        <begin position="192"/>
        <end position="262"/>
    </location>
</feature>
<dbReference type="Pfam" id="PF21536">
    <property type="entry name" value="BTB_KLHL33"/>
    <property type="match status" value="1"/>
</dbReference>
<feature type="region of interest" description="Disordered" evidence="3">
    <location>
        <begin position="1"/>
        <end position="21"/>
    </location>
</feature>
<feature type="compositionally biased region" description="Basic residues" evidence="3">
    <location>
        <begin position="104"/>
        <end position="119"/>
    </location>
</feature>
<dbReference type="Gene3D" id="2.120.10.80">
    <property type="entry name" value="Kelch-type beta propeller"/>
    <property type="match status" value="1"/>
</dbReference>
<proteinExistence type="predicted"/>
<feature type="compositionally biased region" description="Basic and acidic residues" evidence="3">
    <location>
        <begin position="1"/>
        <end position="10"/>
    </location>
</feature>
<dbReference type="SMART" id="SM00612">
    <property type="entry name" value="Kelch"/>
    <property type="match status" value="5"/>
</dbReference>
<keyword evidence="2" id="KW-0677">Repeat</keyword>
<dbReference type="PANTHER" id="PTHR45632">
    <property type="entry name" value="LD33804P"/>
    <property type="match status" value="1"/>
</dbReference>
<feature type="domain" description="BTB" evidence="4">
    <location>
        <begin position="332"/>
        <end position="399"/>
    </location>
</feature>
<evidence type="ECO:0000313" key="6">
    <source>
        <dbReference type="Proteomes" id="UP000319801"/>
    </source>
</evidence>
<feature type="compositionally biased region" description="Basic and acidic residues" evidence="3">
    <location>
        <begin position="292"/>
        <end position="304"/>
    </location>
</feature>
<accession>A0A556V7Z7</accession>
<evidence type="ECO:0000256" key="2">
    <source>
        <dbReference type="ARBA" id="ARBA00022737"/>
    </source>
</evidence>
<dbReference type="SUPFAM" id="SSF117281">
    <property type="entry name" value="Kelch motif"/>
    <property type="match status" value="1"/>
</dbReference>
<evidence type="ECO:0000259" key="4">
    <source>
        <dbReference type="PROSITE" id="PS50097"/>
    </source>
</evidence>
<protein>
    <submittedName>
        <fullName evidence="5">Kelch-like protein 33</fullName>
    </submittedName>
</protein>
<organism evidence="5 6">
    <name type="scientific">Bagarius yarrelli</name>
    <name type="common">Goonch</name>
    <name type="synonym">Bagrus yarrelli</name>
    <dbReference type="NCBI Taxonomy" id="175774"/>
    <lineage>
        <taxon>Eukaryota</taxon>
        <taxon>Metazoa</taxon>
        <taxon>Chordata</taxon>
        <taxon>Craniata</taxon>
        <taxon>Vertebrata</taxon>
        <taxon>Euteleostomi</taxon>
        <taxon>Actinopterygii</taxon>
        <taxon>Neopterygii</taxon>
        <taxon>Teleostei</taxon>
        <taxon>Ostariophysi</taxon>
        <taxon>Siluriformes</taxon>
        <taxon>Sisoridae</taxon>
        <taxon>Sisorinae</taxon>
        <taxon>Bagarius</taxon>
    </lineage>
</organism>
<sequence length="887" mass="100846">MWECGMREESSSYDEATGESSLKCNECGKNRAIMARYSEGYGTEEECVQSDPQRESDADADIEDADTRLHVVGSLQRISSKKRKRQRVTRQDTTESEDDGGQSHRNHRWSLRLSPHRSPSRTILEESVSQVRPLVICHCNPADTLATSDNHPDKGKCSEEYEEDPEKLYCHPTFPNKVFQALEEMKRLSFLTDLTLKTQSEVHFNAHSLALAAISSLILEMLQQANESNKTNIYLCVGPEVSEIGLSAVLEFAYTGSISDLNRGSLAQIQMAAQCLGVPRILKLCKEEEERDRMDNIKKKKTEDETSQLSPEEQMKVSLQSIRELWEARVGCDVEVEVEGRIFSAHRVILSASSDYFYAMFSSGMRETQQNLVSLQLLGAPELEALLHCCYSGDLFLDWGCIFELTSTALQFQFQPALSLCLDFMQHEIDAFRCLDVAAFAEAYEMSDLQEMAEDFMLRHFEDVAATVKFQDLPVEKLKRYLCSNCLCVTSELSVFRAVVSWIEADPRTRMREARVLMRTVLFPLMTFTEFREVRVIMSWPQVSNSDLYKSLFEEFCTNTFNSHSEFRIYLPKETLVLVGGERITENLDKRLPCRELWFSNSFRNHVGLMKRIEWRKLGDLPETPRFGQGVRVIGSQLYVVGGRHYYGKDDTMKSTYRYDPIRNSWQRLTDMNEKRANFALVVLNEKIFAMGGDKDSDSNTESVEVYCPITDTWSFVHPLDQSLSGHAASVWNEKIFISGGFDSSYRCLASMLLYHPENGSTYYANMTLNRAQHCMETLNHCLYVAGGVSYAGAQLFDQLACEFFDPVNGYWCAILPMSLPHVCAASAVLEGKIYIIGGYCQEDFSDTKVVHRFDPAMQHWENLCGTPGSNSSIAACVLALPDHLRQ</sequence>
<keyword evidence="6" id="KW-1185">Reference proteome</keyword>
<gene>
    <name evidence="5" type="ORF">Baya_13907</name>
</gene>
<evidence type="ECO:0000256" key="3">
    <source>
        <dbReference type="SAM" id="MobiDB-lite"/>
    </source>
</evidence>
<dbReference type="PROSITE" id="PS50097">
    <property type="entry name" value="BTB"/>
    <property type="match status" value="2"/>
</dbReference>
<keyword evidence="1" id="KW-0880">Kelch repeat</keyword>
<feature type="compositionally biased region" description="Basic residues" evidence="3">
    <location>
        <begin position="79"/>
        <end position="88"/>
    </location>
</feature>